<dbReference type="PROSITE" id="PS50889">
    <property type="entry name" value="S4"/>
    <property type="match status" value="1"/>
</dbReference>
<protein>
    <submittedName>
        <fullName evidence="1">Uncharacterized protein</fullName>
    </submittedName>
</protein>
<proteinExistence type="predicted"/>
<accession>A0A8S5VGW7</accession>
<organism evidence="1">
    <name type="scientific">Myoviridae sp. ctkfK18</name>
    <dbReference type="NCBI Taxonomy" id="2825165"/>
    <lineage>
        <taxon>Viruses</taxon>
        <taxon>Duplodnaviria</taxon>
        <taxon>Heunggongvirae</taxon>
        <taxon>Uroviricota</taxon>
        <taxon>Caudoviricetes</taxon>
    </lineage>
</organism>
<evidence type="ECO:0000313" key="1">
    <source>
        <dbReference type="EMBL" id="DAG06018.1"/>
    </source>
</evidence>
<name>A0A8S5VGW7_9CAUD</name>
<reference evidence="1" key="1">
    <citation type="journal article" date="2021" name="Proc. Natl. Acad. Sci. U.S.A.">
        <title>A Catalog of Tens of Thousands of Viruses from Human Metagenomes Reveals Hidden Associations with Chronic Diseases.</title>
        <authorList>
            <person name="Tisza M.J."/>
            <person name="Buck C.B."/>
        </authorList>
    </citation>
    <scope>NUCLEOTIDE SEQUENCE</scope>
    <source>
        <strain evidence="1">CtkfK18</strain>
    </source>
</reference>
<sequence length="121" mass="14639">MLYDKDQLEKYKTSFEEYNKLVKLNNKRITETMKVFNKDVINIDSDDKEKLKEMAKNILASVKQNEKYSEDIEGLKIEIDHEKGMVLFRPKKITRVRIIRIPKSKYYGKKRNKMINTYHKY</sequence>
<dbReference type="EMBL" id="BK016265">
    <property type="protein sequence ID" value="DAG06018.1"/>
    <property type="molecule type" value="Genomic_DNA"/>
</dbReference>